<feature type="compositionally biased region" description="Acidic residues" evidence="6">
    <location>
        <begin position="46"/>
        <end position="56"/>
    </location>
</feature>
<feature type="domain" description="Alpha-defensin N-terminal" evidence="8">
    <location>
        <begin position="1"/>
        <end position="67"/>
    </location>
</feature>
<dbReference type="Pfam" id="PF00879">
    <property type="entry name" value="Defensin_propep"/>
    <property type="match status" value="2"/>
</dbReference>
<sequence>MRTLVLLAALLLLALKAQARTLEETADQFPTQDQPEAKDLGKLWAEDQDQAGDSDQDVAISFTGEERPARAAGPPKITIKRVCHCRRKCRFSIFPKFSERLSGVCNIFGVLSKLCCR</sequence>
<dbReference type="EMBL" id="OY882860">
    <property type="protein sequence ID" value="CAK6442520.1"/>
    <property type="molecule type" value="Genomic_DNA"/>
</dbReference>
<keyword evidence="5" id="KW-0044">Antibiotic</keyword>
<evidence type="ECO:0000259" key="8">
    <source>
        <dbReference type="SMART" id="SM01418"/>
    </source>
</evidence>
<evidence type="ECO:0000256" key="5">
    <source>
        <dbReference type="ARBA" id="ARBA00023022"/>
    </source>
</evidence>
<dbReference type="PIRSF" id="PIRSF001875">
    <property type="entry name" value="Alpha-defensin"/>
    <property type="match status" value="1"/>
</dbReference>
<keyword evidence="3 7" id="KW-0732">Signal</keyword>
<feature type="region of interest" description="Disordered" evidence="6">
    <location>
        <begin position="25"/>
        <end position="58"/>
    </location>
</feature>
<evidence type="ECO:0000256" key="2">
    <source>
        <dbReference type="ARBA" id="ARBA00022529"/>
    </source>
</evidence>
<dbReference type="PANTHER" id="PTHR11876">
    <property type="entry name" value="ALPHA-DEFENSIN 1"/>
    <property type="match status" value="1"/>
</dbReference>
<keyword evidence="10" id="KW-1185">Reference proteome</keyword>
<dbReference type="SMART" id="SM01418">
    <property type="entry name" value="Defensin_propep"/>
    <property type="match status" value="1"/>
</dbReference>
<feature type="signal peptide" evidence="7">
    <location>
        <begin position="1"/>
        <end position="19"/>
    </location>
</feature>
<reference evidence="9" key="1">
    <citation type="submission" date="2023-12" db="EMBL/GenBank/DDBJ databases">
        <authorList>
            <person name="Brown T."/>
        </authorList>
    </citation>
    <scope>NUCLEOTIDE SEQUENCE</scope>
</reference>
<evidence type="ECO:0000256" key="1">
    <source>
        <dbReference type="ARBA" id="ARBA00006519"/>
    </source>
</evidence>
<proteinExistence type="inferred from homology"/>
<evidence type="ECO:0000313" key="9">
    <source>
        <dbReference type="EMBL" id="CAK6442520.1"/>
    </source>
</evidence>
<evidence type="ECO:0000256" key="6">
    <source>
        <dbReference type="SAM" id="MobiDB-lite"/>
    </source>
</evidence>
<evidence type="ECO:0000256" key="4">
    <source>
        <dbReference type="ARBA" id="ARBA00022940"/>
    </source>
</evidence>
<dbReference type="PANTHER" id="PTHR11876:SF28">
    <property type="entry name" value="ALPHA-DEFENSIN 1"/>
    <property type="match status" value="1"/>
</dbReference>
<dbReference type="InterPro" id="IPR016327">
    <property type="entry name" value="Alpha-defensin"/>
</dbReference>
<dbReference type="Proteomes" id="UP001314169">
    <property type="component" value="Chromosome 3"/>
</dbReference>
<accession>A0ABN9ZW92</accession>
<evidence type="ECO:0000256" key="3">
    <source>
        <dbReference type="ARBA" id="ARBA00022729"/>
    </source>
</evidence>
<keyword evidence="4" id="KW-0211">Defensin</keyword>
<keyword evidence="2" id="KW-0929">Antimicrobial</keyword>
<gene>
    <name evidence="9" type="ORF">MPIPNATIZW_LOCUS10826</name>
</gene>
<comment type="similarity">
    <text evidence="1">Belongs to the alpha-defensin family.</text>
</comment>
<organism evidence="9 10">
    <name type="scientific">Pipistrellus nathusii</name>
    <name type="common">Nathusius' pipistrelle</name>
    <dbReference type="NCBI Taxonomy" id="59473"/>
    <lineage>
        <taxon>Eukaryota</taxon>
        <taxon>Metazoa</taxon>
        <taxon>Chordata</taxon>
        <taxon>Craniata</taxon>
        <taxon>Vertebrata</taxon>
        <taxon>Euteleostomi</taxon>
        <taxon>Mammalia</taxon>
        <taxon>Eutheria</taxon>
        <taxon>Laurasiatheria</taxon>
        <taxon>Chiroptera</taxon>
        <taxon>Yangochiroptera</taxon>
        <taxon>Vespertilionidae</taxon>
        <taxon>Pipistrellus</taxon>
    </lineage>
</organism>
<name>A0ABN9ZW92_PIPNA</name>
<evidence type="ECO:0000313" key="10">
    <source>
        <dbReference type="Proteomes" id="UP001314169"/>
    </source>
</evidence>
<feature type="compositionally biased region" description="Basic and acidic residues" evidence="6">
    <location>
        <begin position="35"/>
        <end position="45"/>
    </location>
</feature>
<feature type="chain" id="PRO_5047397650" description="Alpha-defensin N-terminal domain-containing protein" evidence="7">
    <location>
        <begin position="20"/>
        <end position="117"/>
    </location>
</feature>
<dbReference type="InterPro" id="IPR002366">
    <property type="entry name" value="Alpha-defensin_N"/>
</dbReference>
<evidence type="ECO:0000256" key="7">
    <source>
        <dbReference type="SAM" id="SignalP"/>
    </source>
</evidence>
<protein>
    <recommendedName>
        <fullName evidence="8">Alpha-defensin N-terminal domain-containing protein</fullName>
    </recommendedName>
</protein>